<keyword evidence="3" id="KW-0378">Hydrolase</keyword>
<dbReference type="Gene3D" id="3.30.420.40">
    <property type="match status" value="1"/>
</dbReference>
<organism evidence="3 4">
    <name type="scientific">Paenibacillus hunanensis</name>
    <dbReference type="NCBI Taxonomy" id="539262"/>
    <lineage>
        <taxon>Bacteria</taxon>
        <taxon>Bacillati</taxon>
        <taxon>Bacillota</taxon>
        <taxon>Bacilli</taxon>
        <taxon>Bacillales</taxon>
        <taxon>Paenibacillaceae</taxon>
        <taxon>Paenibacillus</taxon>
    </lineage>
</organism>
<reference evidence="3 4" key="1">
    <citation type="submission" date="2023-07" db="EMBL/GenBank/DDBJ databases">
        <title>Genomic Encyclopedia of Type Strains, Phase IV (KMG-IV): sequencing the most valuable type-strain genomes for metagenomic binning, comparative biology and taxonomic classification.</title>
        <authorList>
            <person name="Goeker M."/>
        </authorList>
    </citation>
    <scope>NUCLEOTIDE SEQUENCE [LARGE SCALE GENOMIC DNA]</scope>
    <source>
        <strain evidence="3 4">DSM 22170</strain>
    </source>
</reference>
<dbReference type="PANTHER" id="PTHR30005:SF0">
    <property type="entry name" value="RETROGRADE REGULATION PROTEIN 2"/>
    <property type="match status" value="1"/>
</dbReference>
<name>A0ABU1IYJ3_9BACL</name>
<protein>
    <submittedName>
        <fullName evidence="3">Exopolyphosphatase/guanosine-5'-triphosphate, 3'-diphosphate pyrophosphatase</fullName>
        <ecNumber evidence="3">3.6.1.11</ecNumber>
        <ecNumber evidence="3">3.6.1.40</ecNumber>
    </submittedName>
</protein>
<dbReference type="EC" id="3.6.1.11" evidence="3"/>
<accession>A0ABU1IYJ3</accession>
<evidence type="ECO:0000313" key="4">
    <source>
        <dbReference type="Proteomes" id="UP001185028"/>
    </source>
</evidence>
<dbReference type="Proteomes" id="UP001185028">
    <property type="component" value="Unassembled WGS sequence"/>
</dbReference>
<dbReference type="Pfam" id="PF02541">
    <property type="entry name" value="Ppx-GppA"/>
    <property type="match status" value="1"/>
</dbReference>
<dbReference type="PANTHER" id="PTHR30005">
    <property type="entry name" value="EXOPOLYPHOSPHATASE"/>
    <property type="match status" value="1"/>
</dbReference>
<comment type="caution">
    <text evidence="3">The sequence shown here is derived from an EMBL/GenBank/DDBJ whole genome shotgun (WGS) entry which is preliminary data.</text>
</comment>
<dbReference type="InterPro" id="IPR003695">
    <property type="entry name" value="Ppx_GppA_N"/>
</dbReference>
<sequence length="322" mass="35762">MSDHRNRLGVIDIGSNSIRLIIYEAGSDRTCRMVHKAKETVRLGVNRDEQGNLSEQDIQTVIPILQKFKSICTANRADDIRAVATAAVRQSANTEQITATWKQETGIHVQILSGEEEAYYGFLGVTRSMPAHVQEGFIVDIGGGSTEISYFKGDQLLHSTSLPCGAVNMTIQNGGRDRWSDTSCDQLERKLLTMLEQYPWTGEHQGLPLIGLGGGIRALARMERERRHQSKPAGDPYTIEPDTIRFYADALANLSVEERINQFDLAADRADIIVAGTMILRTVFDHMDCNLLLASWRGLSDGLAHHTMNMTPQADERPVNGR</sequence>
<proteinExistence type="inferred from homology"/>
<dbReference type="CDD" id="cd24052">
    <property type="entry name" value="ASKHA_NBD_HpPPX-GppA-like"/>
    <property type="match status" value="1"/>
</dbReference>
<dbReference type="Gene3D" id="3.30.420.150">
    <property type="entry name" value="Exopolyphosphatase. Domain 2"/>
    <property type="match status" value="1"/>
</dbReference>
<dbReference type="SUPFAM" id="SSF53067">
    <property type="entry name" value="Actin-like ATPase domain"/>
    <property type="match status" value="2"/>
</dbReference>
<dbReference type="RefSeq" id="WP_188776176.1">
    <property type="nucleotide sequence ID" value="NZ_BMMB01000006.1"/>
</dbReference>
<evidence type="ECO:0000313" key="3">
    <source>
        <dbReference type="EMBL" id="MDR6244320.1"/>
    </source>
</evidence>
<dbReference type="GO" id="GO:0008894">
    <property type="term" value="F:guanosine-5'-triphosphate,3'-diphosphate diphosphatase activity"/>
    <property type="evidence" value="ECO:0007669"/>
    <property type="project" value="UniProtKB-EC"/>
</dbReference>
<dbReference type="GO" id="GO:0004309">
    <property type="term" value="F:exopolyphosphatase activity"/>
    <property type="evidence" value="ECO:0007669"/>
    <property type="project" value="UniProtKB-EC"/>
</dbReference>
<comment type="similarity">
    <text evidence="1">Belongs to the GppA/Ppx family.</text>
</comment>
<keyword evidence="4" id="KW-1185">Reference proteome</keyword>
<dbReference type="EC" id="3.6.1.40" evidence="3"/>
<dbReference type="InterPro" id="IPR050273">
    <property type="entry name" value="GppA/Ppx_hydrolase"/>
</dbReference>
<dbReference type="EMBL" id="JAVDQH010000007">
    <property type="protein sequence ID" value="MDR6244320.1"/>
    <property type="molecule type" value="Genomic_DNA"/>
</dbReference>
<evidence type="ECO:0000259" key="2">
    <source>
        <dbReference type="Pfam" id="PF02541"/>
    </source>
</evidence>
<evidence type="ECO:0000256" key="1">
    <source>
        <dbReference type="ARBA" id="ARBA00007125"/>
    </source>
</evidence>
<feature type="domain" description="Ppx/GppA phosphatase N-terminal" evidence="2">
    <location>
        <begin position="31"/>
        <end position="305"/>
    </location>
</feature>
<dbReference type="InterPro" id="IPR043129">
    <property type="entry name" value="ATPase_NBD"/>
</dbReference>
<gene>
    <name evidence="3" type="ORF">JOC58_002213</name>
</gene>